<sequence length="245" mass="28405">MLGHPIARRLTEQQLESVAAMTITNSDIYNARKKLRQQNLAGYTPIQTLVDKLQKENFLYDYEYDNKEAVTYLFFAHNKSVALTLQYPFKKEIDSRIEWEHINIPVFAYNNLLYANFRSKVSTFALKKINDQYQKTTSQEPLPPSNQSLLLNNVYTHWWIQGCIPVTQIEEAVARNTLSDMIDSPLVPLQNPHIVCTKERPSGAPNRQPANTTRQDSFRFEFVNHKARQCSICKQSDYNARTCPN</sequence>
<reference evidence="1" key="1">
    <citation type="submission" date="2021-06" db="EMBL/GenBank/DDBJ databases">
        <authorList>
            <person name="Kallberg Y."/>
            <person name="Tangrot J."/>
            <person name="Rosling A."/>
        </authorList>
    </citation>
    <scope>NUCLEOTIDE SEQUENCE</scope>
    <source>
        <strain evidence="1">FL966</strain>
    </source>
</reference>
<dbReference type="EMBL" id="CAJVQA010003740">
    <property type="protein sequence ID" value="CAG8582166.1"/>
    <property type="molecule type" value="Genomic_DNA"/>
</dbReference>
<name>A0A9N9G777_9GLOM</name>
<organism evidence="1 2">
    <name type="scientific">Cetraspora pellucida</name>
    <dbReference type="NCBI Taxonomy" id="1433469"/>
    <lineage>
        <taxon>Eukaryota</taxon>
        <taxon>Fungi</taxon>
        <taxon>Fungi incertae sedis</taxon>
        <taxon>Mucoromycota</taxon>
        <taxon>Glomeromycotina</taxon>
        <taxon>Glomeromycetes</taxon>
        <taxon>Diversisporales</taxon>
        <taxon>Gigasporaceae</taxon>
        <taxon>Cetraspora</taxon>
    </lineage>
</organism>
<dbReference type="OrthoDB" id="2436819at2759"/>
<protein>
    <submittedName>
        <fullName evidence="1">22521_t:CDS:1</fullName>
    </submittedName>
</protein>
<dbReference type="Proteomes" id="UP000789759">
    <property type="component" value="Unassembled WGS sequence"/>
</dbReference>
<dbReference type="AlphaFoldDB" id="A0A9N9G777"/>
<proteinExistence type="predicted"/>
<comment type="caution">
    <text evidence="1">The sequence shown here is derived from an EMBL/GenBank/DDBJ whole genome shotgun (WGS) entry which is preliminary data.</text>
</comment>
<evidence type="ECO:0000313" key="2">
    <source>
        <dbReference type="Proteomes" id="UP000789759"/>
    </source>
</evidence>
<gene>
    <name evidence="1" type="ORF">CPELLU_LOCUS6141</name>
</gene>
<keyword evidence="2" id="KW-1185">Reference proteome</keyword>
<evidence type="ECO:0000313" key="1">
    <source>
        <dbReference type="EMBL" id="CAG8582166.1"/>
    </source>
</evidence>
<accession>A0A9N9G777</accession>